<keyword evidence="4" id="KW-1185">Reference proteome</keyword>
<sequence length="106" mass="12249">MARNSLPRKLRQTPTLAEVRFWRLLYPIRQMGWHFRKQAPMGRYVVDFVCHPARLIVEIDGGRISLSRACGTMQSARPSWRAKATRFCASTTRRSPKGQKQSMTLS</sequence>
<dbReference type="SUPFAM" id="SSF52980">
    <property type="entry name" value="Restriction endonuclease-like"/>
    <property type="match status" value="1"/>
</dbReference>
<evidence type="ECO:0000259" key="2">
    <source>
        <dbReference type="Pfam" id="PF04480"/>
    </source>
</evidence>
<evidence type="ECO:0000313" key="4">
    <source>
        <dbReference type="Proteomes" id="UP000825799"/>
    </source>
</evidence>
<organism evidence="3 4">
    <name type="scientific">Devosia salina</name>
    <dbReference type="NCBI Taxonomy" id="2860336"/>
    <lineage>
        <taxon>Bacteria</taxon>
        <taxon>Pseudomonadati</taxon>
        <taxon>Pseudomonadota</taxon>
        <taxon>Alphaproteobacteria</taxon>
        <taxon>Hyphomicrobiales</taxon>
        <taxon>Devosiaceae</taxon>
        <taxon>Devosia</taxon>
    </lineage>
</organism>
<feature type="region of interest" description="Disordered" evidence="1">
    <location>
        <begin position="87"/>
        <end position="106"/>
    </location>
</feature>
<feature type="domain" description="DUF559" evidence="2">
    <location>
        <begin position="4"/>
        <end position="64"/>
    </location>
</feature>
<dbReference type="InterPro" id="IPR011335">
    <property type="entry name" value="Restrct_endonuc-II-like"/>
</dbReference>
<dbReference type="InterPro" id="IPR047216">
    <property type="entry name" value="Endonuclease_DUF559_bact"/>
</dbReference>
<dbReference type="PANTHER" id="PTHR38590:SF1">
    <property type="entry name" value="BLL0828 PROTEIN"/>
    <property type="match status" value="1"/>
</dbReference>
<feature type="compositionally biased region" description="Polar residues" evidence="1">
    <location>
        <begin position="88"/>
        <end position="106"/>
    </location>
</feature>
<accession>A0ABX8WGH8</accession>
<protein>
    <submittedName>
        <fullName evidence="3">DUF559 domain-containing protein</fullName>
    </submittedName>
</protein>
<gene>
    <name evidence="3" type="ORF">K1X15_19770</name>
</gene>
<reference evidence="3 4" key="1">
    <citation type="submission" date="2021-08" db="EMBL/GenBank/DDBJ databases">
        <title>Devosia salina sp. nov., isolated from the South China Sea sediment.</title>
        <authorList>
            <person name="Zhou Z."/>
        </authorList>
    </citation>
    <scope>NUCLEOTIDE SEQUENCE [LARGE SCALE GENOMIC DNA]</scope>
    <source>
        <strain evidence="3 4">SCS-3</strain>
    </source>
</reference>
<dbReference type="EMBL" id="CP080590">
    <property type="protein sequence ID" value="QYO76779.1"/>
    <property type="molecule type" value="Genomic_DNA"/>
</dbReference>
<evidence type="ECO:0000313" key="3">
    <source>
        <dbReference type="EMBL" id="QYO76779.1"/>
    </source>
</evidence>
<name>A0ABX8WGH8_9HYPH</name>
<evidence type="ECO:0000256" key="1">
    <source>
        <dbReference type="SAM" id="MobiDB-lite"/>
    </source>
</evidence>
<dbReference type="InterPro" id="IPR007569">
    <property type="entry name" value="DUF559"/>
</dbReference>
<dbReference type="PANTHER" id="PTHR38590">
    <property type="entry name" value="BLL0828 PROTEIN"/>
    <property type="match status" value="1"/>
</dbReference>
<dbReference type="Proteomes" id="UP000825799">
    <property type="component" value="Chromosome"/>
</dbReference>
<dbReference type="Pfam" id="PF04480">
    <property type="entry name" value="DUF559"/>
    <property type="match status" value="1"/>
</dbReference>
<dbReference type="Gene3D" id="3.40.960.10">
    <property type="entry name" value="VSR Endonuclease"/>
    <property type="match status" value="1"/>
</dbReference>
<proteinExistence type="predicted"/>